<comment type="subcellular location">
    <subcellularLocation>
        <location evidence="1">Cell membrane</location>
    </subcellularLocation>
</comment>
<evidence type="ECO:0000256" key="6">
    <source>
        <dbReference type="ARBA" id="ARBA00022645"/>
    </source>
</evidence>
<evidence type="ECO:0000259" key="19">
    <source>
        <dbReference type="Pfam" id="PF00905"/>
    </source>
</evidence>
<organism evidence="21">
    <name type="scientific">Solibacter usitatus (strain Ellin6076)</name>
    <dbReference type="NCBI Taxonomy" id="234267"/>
    <lineage>
        <taxon>Bacteria</taxon>
        <taxon>Pseudomonadati</taxon>
        <taxon>Acidobacteriota</taxon>
        <taxon>Terriglobia</taxon>
        <taxon>Bryobacterales</taxon>
        <taxon>Solibacteraceae</taxon>
        <taxon>Candidatus Solibacter</taxon>
    </lineage>
</organism>
<name>Q024S8_SOLUE</name>
<sequence>MLATPQNPEQITLPFYRRRGVRIAAASILGLCLLCLATFIFYYIKLAHIIDQRLAYGPFAGTTNIFSASHRIAVGDPLTPEEFTAHLVRSGYTSSPNNPEGWYLLHKNTVEVKSPGGPLVVEFGKGKIAAISAPGRAAVSEFELGPELIANLSGNRERRRLVKFADIPPSVVHALVSVEDKRFFEHSGIDFRRCLKAAYVDLRSGHKDQGASTLSMQLARSFWLEPDKRWKRKLEELVMTLHMERKLTKQQIFEYYANQVYLGRRDTFNISGFAEGARAYFDKDLSAIDTSEAAFLAGLVQRPSYYNPYRYPERARERRDLVLLLMRRNHYLSDAEYQAALHAPLRFAPERLNTHQNQYFVDLVRYDLRNHLEETDREGRNIYTTLDPDLQEAAEAAVRIGIEKVDRLLHSHGGEPQVALIALDPHTGEVKALVGGRDYGQSQLNHVLAMRQPGSVFKPFVYAAALNTAVAGGHEIFTPTSVVSDEPATFYSGNQVYQPGNFHHEFMGDVTLRDALAHSLNVATVTLASEVGYRNVVQMAQRSGLNNAIRATPSVALGAYETTPLEIAGAYTTFANQGVNVKPASVSYVTTSDGRTIYRNSPESHAALDPRVNYLLVSMLQDVLRMGTGAGVRARGFTLPAAGKTGTSRDGWFAGFTSQLLCVVWVGYDDNRELNLEGARSALPVWAEFMTRAAKFKPYRDAKAFAPPSGIVTVPVCEESGQMAGPFCPRTRSDVFIDGTQPQAQCSLHDPRIAADPIPVIR</sequence>
<dbReference type="HOGENOM" id="CLU_006354_2_7_0"/>
<keyword evidence="8 21" id="KW-0328">Glycosyltransferase</keyword>
<evidence type="ECO:0000256" key="13">
    <source>
        <dbReference type="ARBA" id="ARBA00023136"/>
    </source>
</evidence>
<reference evidence="21" key="1">
    <citation type="submission" date="2006-10" db="EMBL/GenBank/DDBJ databases">
        <title>Complete sequence of Solibacter usitatus Ellin6076.</title>
        <authorList>
            <consortium name="US DOE Joint Genome Institute"/>
            <person name="Copeland A."/>
            <person name="Lucas S."/>
            <person name="Lapidus A."/>
            <person name="Barry K."/>
            <person name="Detter J.C."/>
            <person name="Glavina del Rio T."/>
            <person name="Hammon N."/>
            <person name="Israni S."/>
            <person name="Dalin E."/>
            <person name="Tice H."/>
            <person name="Pitluck S."/>
            <person name="Thompson L.S."/>
            <person name="Brettin T."/>
            <person name="Bruce D."/>
            <person name="Han C."/>
            <person name="Tapia R."/>
            <person name="Gilna P."/>
            <person name="Schmutz J."/>
            <person name="Larimer F."/>
            <person name="Land M."/>
            <person name="Hauser L."/>
            <person name="Kyrpides N."/>
            <person name="Mikhailova N."/>
            <person name="Janssen P.H."/>
            <person name="Kuske C.R."/>
            <person name="Richardson P."/>
        </authorList>
    </citation>
    <scope>NUCLEOTIDE SEQUENCE</scope>
    <source>
        <strain evidence="21">Ellin6076</strain>
    </source>
</reference>
<keyword evidence="18" id="KW-1133">Transmembrane helix</keyword>
<dbReference type="InterPro" id="IPR001264">
    <property type="entry name" value="Glyco_trans_51"/>
</dbReference>
<dbReference type="GO" id="GO:0009252">
    <property type="term" value="P:peptidoglycan biosynthetic process"/>
    <property type="evidence" value="ECO:0007669"/>
    <property type="project" value="UniProtKB-KW"/>
</dbReference>
<keyword evidence="12" id="KW-0573">Peptidoglycan synthesis</keyword>
<dbReference type="InterPro" id="IPR001460">
    <property type="entry name" value="PCN-bd_Tpept"/>
</dbReference>
<dbReference type="STRING" id="234267.Acid_2509"/>
<comment type="similarity">
    <text evidence="3">In the C-terminal section; belongs to the transpeptidase family.</text>
</comment>
<dbReference type="CAZy" id="GT51">
    <property type="family name" value="Glycosyltransferase Family 51"/>
</dbReference>
<keyword evidence="10" id="KW-0378">Hydrolase</keyword>
<dbReference type="Pfam" id="PF00905">
    <property type="entry name" value="Transpeptidase"/>
    <property type="match status" value="1"/>
</dbReference>
<keyword evidence="7" id="KW-0645">Protease</keyword>
<dbReference type="Gene3D" id="3.40.710.10">
    <property type="entry name" value="DD-peptidase/beta-lactamase superfamily"/>
    <property type="match status" value="1"/>
</dbReference>
<gene>
    <name evidence="21" type="ordered locus">Acid_2509</name>
</gene>
<accession>Q024S8</accession>
<evidence type="ECO:0000256" key="11">
    <source>
        <dbReference type="ARBA" id="ARBA00022960"/>
    </source>
</evidence>
<evidence type="ECO:0000256" key="4">
    <source>
        <dbReference type="ARBA" id="ARBA00007739"/>
    </source>
</evidence>
<keyword evidence="13 18" id="KW-0472">Membrane</keyword>
<dbReference type="KEGG" id="sus:Acid_2509"/>
<evidence type="ECO:0000256" key="15">
    <source>
        <dbReference type="ARBA" id="ARBA00023316"/>
    </source>
</evidence>
<evidence type="ECO:0000313" key="21">
    <source>
        <dbReference type="EMBL" id="ABJ83498.1"/>
    </source>
</evidence>
<evidence type="ECO:0000256" key="3">
    <source>
        <dbReference type="ARBA" id="ARBA00007090"/>
    </source>
</evidence>
<dbReference type="GO" id="GO:0071555">
    <property type="term" value="P:cell wall organization"/>
    <property type="evidence" value="ECO:0007669"/>
    <property type="project" value="UniProtKB-KW"/>
</dbReference>
<evidence type="ECO:0000256" key="18">
    <source>
        <dbReference type="SAM" id="Phobius"/>
    </source>
</evidence>
<evidence type="ECO:0000256" key="12">
    <source>
        <dbReference type="ARBA" id="ARBA00022984"/>
    </source>
</evidence>
<dbReference type="SUPFAM" id="SSF53955">
    <property type="entry name" value="Lysozyme-like"/>
    <property type="match status" value="1"/>
</dbReference>
<keyword evidence="5" id="KW-1003">Cell membrane</keyword>
<evidence type="ECO:0000256" key="7">
    <source>
        <dbReference type="ARBA" id="ARBA00022670"/>
    </source>
</evidence>
<feature type="domain" description="Glycosyl transferase family 51" evidence="20">
    <location>
        <begin position="148"/>
        <end position="326"/>
    </location>
</feature>
<dbReference type="SUPFAM" id="SSF56601">
    <property type="entry name" value="beta-lactamase/transpeptidase-like"/>
    <property type="match status" value="1"/>
</dbReference>
<dbReference type="Pfam" id="PF00912">
    <property type="entry name" value="Transgly"/>
    <property type="match status" value="1"/>
</dbReference>
<evidence type="ECO:0000259" key="20">
    <source>
        <dbReference type="Pfam" id="PF00912"/>
    </source>
</evidence>
<dbReference type="NCBIfam" id="TIGR02074">
    <property type="entry name" value="PBP_1a_fam"/>
    <property type="match status" value="1"/>
</dbReference>
<evidence type="ECO:0000256" key="5">
    <source>
        <dbReference type="ARBA" id="ARBA00022475"/>
    </source>
</evidence>
<dbReference type="GO" id="GO:0005886">
    <property type="term" value="C:plasma membrane"/>
    <property type="evidence" value="ECO:0007669"/>
    <property type="project" value="UniProtKB-SubCell"/>
</dbReference>
<dbReference type="EMBL" id="CP000473">
    <property type="protein sequence ID" value="ABJ83498.1"/>
    <property type="molecule type" value="Genomic_DNA"/>
</dbReference>
<evidence type="ECO:0000256" key="8">
    <source>
        <dbReference type="ARBA" id="ARBA00022676"/>
    </source>
</evidence>
<dbReference type="InterPro" id="IPR023346">
    <property type="entry name" value="Lysozyme-like_dom_sf"/>
</dbReference>
<keyword evidence="9 21" id="KW-0808">Transferase</keyword>
<dbReference type="GO" id="GO:0006508">
    <property type="term" value="P:proteolysis"/>
    <property type="evidence" value="ECO:0007669"/>
    <property type="project" value="UniProtKB-KW"/>
</dbReference>
<dbReference type="GO" id="GO:0009002">
    <property type="term" value="F:serine-type D-Ala-D-Ala carboxypeptidase activity"/>
    <property type="evidence" value="ECO:0007669"/>
    <property type="project" value="UniProtKB-EC"/>
</dbReference>
<evidence type="ECO:0000256" key="16">
    <source>
        <dbReference type="ARBA" id="ARBA00034000"/>
    </source>
</evidence>
<dbReference type="Gene3D" id="1.10.3810.10">
    <property type="entry name" value="Biosynthetic peptidoglycan transglycosylase-like"/>
    <property type="match status" value="1"/>
</dbReference>
<dbReference type="GO" id="GO:0030288">
    <property type="term" value="C:outer membrane-bounded periplasmic space"/>
    <property type="evidence" value="ECO:0007669"/>
    <property type="project" value="TreeGrafter"/>
</dbReference>
<dbReference type="GO" id="GO:0008360">
    <property type="term" value="P:regulation of cell shape"/>
    <property type="evidence" value="ECO:0007669"/>
    <property type="project" value="UniProtKB-KW"/>
</dbReference>
<dbReference type="InterPro" id="IPR036950">
    <property type="entry name" value="PBP_transglycosylase"/>
</dbReference>
<dbReference type="PANTHER" id="PTHR32282">
    <property type="entry name" value="BINDING PROTEIN TRANSPEPTIDASE, PUTATIVE-RELATED"/>
    <property type="match status" value="1"/>
</dbReference>
<comment type="similarity">
    <text evidence="4">In the N-terminal section; belongs to the glycosyltransferase 51 family.</text>
</comment>
<keyword evidence="15" id="KW-0961">Cell wall biogenesis/degradation</keyword>
<dbReference type="InParanoid" id="Q024S8"/>
<evidence type="ECO:0000256" key="1">
    <source>
        <dbReference type="ARBA" id="ARBA00004236"/>
    </source>
</evidence>
<feature type="domain" description="Penicillin-binding protein transpeptidase" evidence="19">
    <location>
        <begin position="420"/>
        <end position="651"/>
    </location>
</feature>
<evidence type="ECO:0000256" key="9">
    <source>
        <dbReference type="ARBA" id="ARBA00022679"/>
    </source>
</evidence>
<evidence type="ECO:0000256" key="14">
    <source>
        <dbReference type="ARBA" id="ARBA00023268"/>
    </source>
</evidence>
<keyword evidence="18" id="KW-0812">Transmembrane</keyword>
<comment type="catalytic activity">
    <reaction evidence="17">
        <text>[GlcNAc-(1-&gt;4)-Mur2Ac(oyl-L-Ala-gamma-D-Glu-L-Lys-D-Ala-D-Ala)](n)-di-trans,octa-cis-undecaprenyl diphosphate + beta-D-GlcNAc-(1-&gt;4)-Mur2Ac(oyl-L-Ala-gamma-D-Glu-L-Lys-D-Ala-D-Ala)-di-trans,octa-cis-undecaprenyl diphosphate = [GlcNAc-(1-&gt;4)-Mur2Ac(oyl-L-Ala-gamma-D-Glu-L-Lys-D-Ala-D-Ala)](n+1)-di-trans,octa-cis-undecaprenyl diphosphate + di-trans,octa-cis-undecaprenyl diphosphate + H(+)</text>
        <dbReference type="Rhea" id="RHEA:23708"/>
        <dbReference type="Rhea" id="RHEA-COMP:9602"/>
        <dbReference type="Rhea" id="RHEA-COMP:9603"/>
        <dbReference type="ChEBI" id="CHEBI:15378"/>
        <dbReference type="ChEBI" id="CHEBI:58405"/>
        <dbReference type="ChEBI" id="CHEBI:60033"/>
        <dbReference type="ChEBI" id="CHEBI:78435"/>
        <dbReference type="EC" id="2.4.99.28"/>
    </reaction>
</comment>
<dbReference type="InterPro" id="IPR050396">
    <property type="entry name" value="Glycosyltr_51/Transpeptidase"/>
</dbReference>
<dbReference type="eggNOG" id="COG0744">
    <property type="taxonomic scope" value="Bacteria"/>
</dbReference>
<dbReference type="OrthoDB" id="9766909at2"/>
<evidence type="ECO:0000256" key="10">
    <source>
        <dbReference type="ARBA" id="ARBA00022801"/>
    </source>
</evidence>
<evidence type="ECO:0000256" key="2">
    <source>
        <dbReference type="ARBA" id="ARBA00004752"/>
    </source>
</evidence>
<protein>
    <submittedName>
        <fullName evidence="21">Penicillin-binding protein, 1A family</fullName>
        <ecNumber evidence="21">2.4.1.129</ecNumber>
    </submittedName>
</protein>
<comment type="pathway">
    <text evidence="2">Cell wall biogenesis; peptidoglycan biosynthesis.</text>
</comment>
<dbReference type="GO" id="GO:0008658">
    <property type="term" value="F:penicillin binding"/>
    <property type="evidence" value="ECO:0007669"/>
    <property type="project" value="InterPro"/>
</dbReference>
<evidence type="ECO:0000256" key="17">
    <source>
        <dbReference type="ARBA" id="ARBA00049902"/>
    </source>
</evidence>
<keyword evidence="14" id="KW-0511">Multifunctional enzyme</keyword>
<dbReference type="FunCoup" id="Q024S8">
    <property type="interactions" value="162"/>
</dbReference>
<dbReference type="InterPro" id="IPR012338">
    <property type="entry name" value="Beta-lactam/transpept-like"/>
</dbReference>
<keyword evidence="11" id="KW-0133">Cell shape</keyword>
<proteinExistence type="inferred from homology"/>
<feature type="transmembrane region" description="Helical" evidence="18">
    <location>
        <begin position="21"/>
        <end position="44"/>
    </location>
</feature>
<comment type="catalytic activity">
    <reaction evidence="16">
        <text>Preferential cleavage: (Ac)2-L-Lys-D-Ala-|-D-Ala. Also transpeptidation of peptidyl-alanyl moieties that are N-acyl substituents of D-alanine.</text>
        <dbReference type="EC" id="3.4.16.4"/>
    </reaction>
</comment>
<dbReference type="EC" id="2.4.1.129" evidence="21"/>
<dbReference type="GO" id="GO:0008955">
    <property type="term" value="F:peptidoglycan glycosyltransferase activity"/>
    <property type="evidence" value="ECO:0007669"/>
    <property type="project" value="UniProtKB-EC"/>
</dbReference>
<dbReference type="PANTHER" id="PTHR32282:SF11">
    <property type="entry name" value="PENICILLIN-BINDING PROTEIN 1B"/>
    <property type="match status" value="1"/>
</dbReference>
<keyword evidence="6" id="KW-0121">Carboxypeptidase</keyword>
<dbReference type="AlphaFoldDB" id="Q024S8"/>